<comment type="caution">
    <text evidence="2">The sequence shown here is derived from an EMBL/GenBank/DDBJ whole genome shotgun (WGS) entry which is preliminary data.</text>
</comment>
<dbReference type="InParanoid" id="A0A5N4AFF6"/>
<proteinExistence type="predicted"/>
<sequence length="264" mass="29959">MANKCRYERRRTLAERLNNWRARNDSTNVSLLLSGDHLSEPKKTEKRSPCQTCYCRKSPVLSKFNLRPISVSEGYSHSSPAELSQRTSSGPRPAAVALRTVEEARSELISPRRRTVRSNSPEPARLQNLETFRKDNYFECHSSANIHDVPVGDHKCVHKFVLNNRLIPEPLNADPFGTSRCVRCNKPMRIKAEEERSKPLTQRARPRITPNAINIAGETNVTEIQIPANFNKLLELFQETATNISKVKPTNTLALRHQKGVVLN</sequence>
<evidence type="ECO:0000313" key="2">
    <source>
        <dbReference type="EMBL" id="KAB0796072.1"/>
    </source>
</evidence>
<name>A0A5N4AFF6_PHOPY</name>
<accession>A0A5N4AFF6</accession>
<evidence type="ECO:0000256" key="1">
    <source>
        <dbReference type="SAM" id="MobiDB-lite"/>
    </source>
</evidence>
<gene>
    <name evidence="2" type="ORF">PPYR_10133</name>
</gene>
<reference evidence="2 3" key="1">
    <citation type="journal article" date="2018" name="Elife">
        <title>Firefly genomes illuminate parallel origins of bioluminescence in beetles.</title>
        <authorList>
            <person name="Fallon T.R."/>
            <person name="Lower S.E."/>
            <person name="Chang C.H."/>
            <person name="Bessho-Uehara M."/>
            <person name="Martin G.J."/>
            <person name="Bewick A.J."/>
            <person name="Behringer M."/>
            <person name="Debat H.J."/>
            <person name="Wong I."/>
            <person name="Day J.C."/>
            <person name="Suvorov A."/>
            <person name="Silva C.J."/>
            <person name="Stanger-Hall K.F."/>
            <person name="Hall D.W."/>
            <person name="Schmitz R.J."/>
            <person name="Nelson D.R."/>
            <person name="Lewis S.M."/>
            <person name="Shigenobu S."/>
            <person name="Bybee S.M."/>
            <person name="Larracuente A.M."/>
            <person name="Oba Y."/>
            <person name="Weng J.K."/>
        </authorList>
    </citation>
    <scope>NUCLEOTIDE SEQUENCE [LARGE SCALE GENOMIC DNA]</scope>
    <source>
        <strain evidence="2">1611_PpyrPB1</strain>
        <tissue evidence="2">Whole body</tissue>
    </source>
</reference>
<evidence type="ECO:0000313" key="3">
    <source>
        <dbReference type="Proteomes" id="UP000327044"/>
    </source>
</evidence>
<dbReference type="Proteomes" id="UP000327044">
    <property type="component" value="Unassembled WGS sequence"/>
</dbReference>
<dbReference type="AlphaFoldDB" id="A0A5N4AFF6"/>
<feature type="compositionally biased region" description="Polar residues" evidence="1">
    <location>
        <begin position="73"/>
        <end position="90"/>
    </location>
</feature>
<protein>
    <submittedName>
        <fullName evidence="2">Uncharacterized protein</fullName>
    </submittedName>
</protein>
<dbReference type="OrthoDB" id="10002384at2759"/>
<keyword evidence="3" id="KW-1185">Reference proteome</keyword>
<feature type="region of interest" description="Disordered" evidence="1">
    <location>
        <begin position="73"/>
        <end position="94"/>
    </location>
</feature>
<organism evidence="2 3">
    <name type="scientific">Photinus pyralis</name>
    <name type="common">Common eastern firefly</name>
    <name type="synonym">Lampyris pyralis</name>
    <dbReference type="NCBI Taxonomy" id="7054"/>
    <lineage>
        <taxon>Eukaryota</taxon>
        <taxon>Metazoa</taxon>
        <taxon>Ecdysozoa</taxon>
        <taxon>Arthropoda</taxon>
        <taxon>Hexapoda</taxon>
        <taxon>Insecta</taxon>
        <taxon>Pterygota</taxon>
        <taxon>Neoptera</taxon>
        <taxon>Endopterygota</taxon>
        <taxon>Coleoptera</taxon>
        <taxon>Polyphaga</taxon>
        <taxon>Elateriformia</taxon>
        <taxon>Elateroidea</taxon>
        <taxon>Lampyridae</taxon>
        <taxon>Lampyrinae</taxon>
        <taxon>Photinus</taxon>
    </lineage>
</organism>
<dbReference type="EMBL" id="VVIM01000007">
    <property type="protein sequence ID" value="KAB0796072.1"/>
    <property type="molecule type" value="Genomic_DNA"/>
</dbReference>